<gene>
    <name evidence="4" type="ORF">LY28_02852</name>
</gene>
<dbReference type="Pfam" id="PF00395">
    <property type="entry name" value="SLH"/>
    <property type="match status" value="1"/>
</dbReference>
<dbReference type="Gene3D" id="3.30.830.10">
    <property type="entry name" value="Metalloenzyme, LuxS/M16 peptidase-like"/>
    <property type="match status" value="4"/>
</dbReference>
<dbReference type="AlphaFoldDB" id="A0A318XJW3"/>
<dbReference type="Pfam" id="PF05193">
    <property type="entry name" value="Peptidase_M16_C"/>
    <property type="match status" value="1"/>
</dbReference>
<dbReference type="PROSITE" id="PS51272">
    <property type="entry name" value="SLH"/>
    <property type="match status" value="1"/>
</dbReference>
<dbReference type="Pfam" id="PF22516">
    <property type="entry name" value="PreP_C"/>
    <property type="match status" value="1"/>
</dbReference>
<dbReference type="PANTHER" id="PTHR43016">
    <property type="entry name" value="PRESEQUENCE PROTEASE"/>
    <property type="match status" value="1"/>
</dbReference>
<dbReference type="SMART" id="SM01264">
    <property type="entry name" value="M16C_associated"/>
    <property type="match status" value="1"/>
</dbReference>
<evidence type="ECO:0000256" key="2">
    <source>
        <dbReference type="SAM" id="SignalP"/>
    </source>
</evidence>
<name>A0A318XJW3_9FIRM</name>
<dbReference type="PANTHER" id="PTHR43016:SF13">
    <property type="entry name" value="PRESEQUENCE PROTEASE, MITOCHONDRIAL"/>
    <property type="match status" value="1"/>
</dbReference>
<dbReference type="SUPFAM" id="SSF63411">
    <property type="entry name" value="LuxS/MPP-like metallohydrolase"/>
    <property type="match status" value="4"/>
</dbReference>
<evidence type="ECO:0000259" key="3">
    <source>
        <dbReference type="PROSITE" id="PS51272"/>
    </source>
</evidence>
<keyword evidence="1" id="KW-0677">Repeat</keyword>
<dbReference type="InterPro" id="IPR007863">
    <property type="entry name" value="Peptidase_M16_C"/>
</dbReference>
<protein>
    <recommendedName>
        <fullName evidence="3">SLH domain-containing protein</fullName>
    </recommendedName>
</protein>
<dbReference type="RefSeq" id="WP_110462845.1">
    <property type="nucleotide sequence ID" value="NZ_QKMR01000018.1"/>
</dbReference>
<dbReference type="InterPro" id="IPR011249">
    <property type="entry name" value="Metalloenz_LuxS/M16"/>
</dbReference>
<feature type="signal peptide" evidence="2">
    <location>
        <begin position="1"/>
        <end position="27"/>
    </location>
</feature>
<feature type="domain" description="SLH" evidence="3">
    <location>
        <begin position="1011"/>
        <end position="1074"/>
    </location>
</feature>
<dbReference type="Pfam" id="PF08367">
    <property type="entry name" value="M16C_assoc"/>
    <property type="match status" value="1"/>
</dbReference>
<reference evidence="4 5" key="1">
    <citation type="submission" date="2018-06" db="EMBL/GenBank/DDBJ databases">
        <title>Genomic Encyclopedia of Type Strains, Phase I: the one thousand microbial genomes (KMG-I) project.</title>
        <authorList>
            <person name="Kyrpides N."/>
        </authorList>
    </citation>
    <scope>NUCLEOTIDE SEQUENCE [LARGE SCALE GENOMIC DNA]</scope>
    <source>
        <strain evidence="4 5">DSM 19573</strain>
    </source>
</reference>
<dbReference type="GO" id="GO:0046872">
    <property type="term" value="F:metal ion binding"/>
    <property type="evidence" value="ECO:0007669"/>
    <property type="project" value="InterPro"/>
</dbReference>
<dbReference type="InterPro" id="IPR013578">
    <property type="entry name" value="Peptidase_M16C_assoc"/>
</dbReference>
<evidence type="ECO:0000256" key="1">
    <source>
        <dbReference type="ARBA" id="ARBA00022737"/>
    </source>
</evidence>
<dbReference type="OrthoDB" id="9762027at2"/>
<dbReference type="Pfam" id="PF00675">
    <property type="entry name" value="Peptidase_M16"/>
    <property type="match status" value="1"/>
</dbReference>
<keyword evidence="5" id="KW-1185">Reference proteome</keyword>
<dbReference type="InterPro" id="IPR055130">
    <property type="entry name" value="PreP_C"/>
</dbReference>
<dbReference type="GO" id="GO:0004222">
    <property type="term" value="F:metalloendopeptidase activity"/>
    <property type="evidence" value="ECO:0007669"/>
    <property type="project" value="TreeGrafter"/>
</dbReference>
<dbReference type="InterPro" id="IPR011765">
    <property type="entry name" value="Pept_M16_N"/>
</dbReference>
<sequence length="1134" mass="125256">MKRLLSLTLVLCLVLTMLFQVTGNANAAEDILKPLPQVGEVVSGFKTVELKNLDLINSKTALFEHEKTGAKLLYIQNKDIDRSFDITFKTPAADNSGINHVLEHITVSGSQKYPLRDVVFTISNQTYSTFVNAGTFSTATTYPLSSMSEEQLLKLTDIYLDCVYHPSVYTDKNVFSREAWRYEMAEANAPLQVKGVVYNEMKGALGNIAAAANVNVLKILFPGSVQGNISGGNPEDIKKLTYEQLIKTHDTYYHPSNSLMILYGNLDYKKFLDLINDEYLSKYEKQDIKIDAGIVTPFSKKAEASFSFPVAAAANTKNAAQIDYAYAITGATEEDVIGLSVIAELLNLNTSPLKKAFAGEQIGGDVTVSLNDMIAQPVITFSVKNADENKAAAFKALVDKCMKNIIKTGFDRDSEDAMMSASLLGNSNFTEAGNIGVNISYLAAYRWANSNNTDYLFNVISNLKSIQAKIPDNYLEKLAAKYIEKNNHAALVTTVPEAGLAEKLAGNEEKYLSDLKVSMSKEEADNIVAATKAYNEWNSEKVNQEVIDDIQAVKISDLPEELKNYQINETKAPYGIRMISADADVGETETTSLLLDTSAIPVEKLHYLQLYSSLLGRLDTKTYTHEELNAKILRYLGGVQTSLSTISREDTKQFNPYLTIAWMGLMDEYEQQVDLVRDILLNTRFDNSEIILSNVKTLIANWKAAFSSEPIHVQMDRISAQFDDDKNFQSYISGIEYYSFLTEVEKALASNPKAVIAELEEINKLVINKTDMITAFCGNKSNIKNYENAIKRITDALPAQRIEKQDYTKIPRPSLKEGIAVDSAVQYNMVFATYDKMDTKFSGKYIPVGLVINENYTTPKIRLGNGAYGNIENINSNGFLFASYRDPNIKETFEIFKGIPEFLKNIDITQKELDRYILKAFSTYSAPSGELVGAGNAISGYLSGKQADAQLKILREIKALTVQDVKDTAAIVESLIKNGACSTAGSMQKLTENKELYDAIVAIDQGTEETLTRAQFFDVLLSGVPDTMAFAKQNGLITGDGKGNYFENNKVTRQELAVIITKAAALNGVQLNGKELAITDIGLVSPYAAEGVRAAVNSGVMKLDDKGNFNPRSEIKMSELQTILTDFVNKLTGK</sequence>
<dbReference type="EMBL" id="QKMR01000018">
    <property type="protein sequence ID" value="PYG86633.1"/>
    <property type="molecule type" value="Genomic_DNA"/>
</dbReference>
<dbReference type="Proteomes" id="UP000248132">
    <property type="component" value="Unassembled WGS sequence"/>
</dbReference>
<dbReference type="InterPro" id="IPR001119">
    <property type="entry name" value="SLH_dom"/>
</dbReference>
<accession>A0A318XJW3</accession>
<keyword evidence="2" id="KW-0732">Signal</keyword>
<evidence type="ECO:0000313" key="5">
    <source>
        <dbReference type="Proteomes" id="UP000248132"/>
    </source>
</evidence>
<evidence type="ECO:0000313" key="4">
    <source>
        <dbReference type="EMBL" id="PYG86633.1"/>
    </source>
</evidence>
<organism evidence="4 5">
    <name type="scientific">Ruminiclostridium sufflavum DSM 19573</name>
    <dbReference type="NCBI Taxonomy" id="1121337"/>
    <lineage>
        <taxon>Bacteria</taxon>
        <taxon>Bacillati</taxon>
        <taxon>Bacillota</taxon>
        <taxon>Clostridia</taxon>
        <taxon>Eubacteriales</taxon>
        <taxon>Oscillospiraceae</taxon>
        <taxon>Ruminiclostridium</taxon>
    </lineage>
</organism>
<dbReference type="GO" id="GO:0016485">
    <property type="term" value="P:protein processing"/>
    <property type="evidence" value="ECO:0007669"/>
    <property type="project" value="TreeGrafter"/>
</dbReference>
<proteinExistence type="predicted"/>
<comment type="caution">
    <text evidence="4">The sequence shown here is derived from an EMBL/GenBank/DDBJ whole genome shotgun (WGS) entry which is preliminary data.</text>
</comment>
<feature type="chain" id="PRO_5016285984" description="SLH domain-containing protein" evidence="2">
    <location>
        <begin position="28"/>
        <end position="1134"/>
    </location>
</feature>